<evidence type="ECO:0000256" key="9">
    <source>
        <dbReference type="SAM" id="MobiDB-lite"/>
    </source>
</evidence>
<evidence type="ECO:0000256" key="3">
    <source>
        <dbReference type="ARBA" id="ARBA00006702"/>
    </source>
</evidence>
<dbReference type="InterPro" id="IPR015655">
    <property type="entry name" value="PP2C"/>
</dbReference>
<dbReference type="PROSITE" id="PS51746">
    <property type="entry name" value="PPM_2"/>
    <property type="match status" value="1"/>
</dbReference>
<dbReference type="Gene3D" id="3.60.40.10">
    <property type="entry name" value="PPM-type phosphatase domain"/>
    <property type="match status" value="1"/>
</dbReference>
<dbReference type="InterPro" id="IPR001932">
    <property type="entry name" value="PPM-type_phosphatase-like_dom"/>
</dbReference>
<sequence>MGQTLSEPVTVKETAICQDENYKVASSSMQGWRTSMEDSHTHILSLPDDPDTAWFSVFDGHGGSIVAKYSSKHLHKYVIQRPEYPNDIPEALRQARTKKKSGFLDIDTAMLNEEQIKEQMAGTTAICCMIRDNKLYCANSGDSRAIACKNGNLVTLSNDHKPNNPEEMDRIYNAGGWVEFNRVNGNLALSRALGDFLFKRNQLIPAEQQIVTALPEVSVHDLSEDWDFLVLACDGIWDVLTNQAVVNFVMESIAEGKYPESICEELLTYCLAPVCQMGGLGGDNMTIIIICFLHGKPWQHLVDKCKKYHAEKKALSKLLEPAFSTFDRFAADGPFSEVSVLKASDDSQNSNESSSHTSSPSSSPISTEDKFDGILTEILELHEANDEKMIAVTDTKVLEQDSKISSQNADGEVETVKVIEVISSTVIESKVPDSSTSTANVSNGDSN</sequence>
<dbReference type="InterPro" id="IPR036457">
    <property type="entry name" value="PPM-type-like_dom_sf"/>
</dbReference>
<evidence type="ECO:0000256" key="6">
    <source>
        <dbReference type="ARBA" id="ARBA00022801"/>
    </source>
</evidence>
<keyword evidence="12" id="KW-1185">Reference proteome</keyword>
<dbReference type="EMBL" id="OU895878">
    <property type="protein sequence ID" value="CAG9804564.1"/>
    <property type="molecule type" value="Genomic_DNA"/>
</dbReference>
<dbReference type="EC" id="3.1.3.16" evidence="4"/>
<dbReference type="SMART" id="SM00332">
    <property type="entry name" value="PP2Cc"/>
    <property type="match status" value="1"/>
</dbReference>
<feature type="domain" description="PPM-type phosphatase" evidence="10">
    <location>
        <begin position="23"/>
        <end position="292"/>
    </location>
</feature>
<dbReference type="GO" id="GO:0046872">
    <property type="term" value="F:metal ion binding"/>
    <property type="evidence" value="ECO:0007669"/>
    <property type="project" value="UniProtKB-KW"/>
</dbReference>
<reference evidence="11" key="1">
    <citation type="submission" date="2022-01" db="EMBL/GenBank/DDBJ databases">
        <authorList>
            <person name="King R."/>
        </authorList>
    </citation>
    <scope>NUCLEOTIDE SEQUENCE</scope>
</reference>
<dbReference type="PANTHER" id="PTHR13832">
    <property type="entry name" value="PROTEIN PHOSPHATASE 2C"/>
    <property type="match status" value="1"/>
</dbReference>
<organism evidence="11 12">
    <name type="scientific">Chironomus riparius</name>
    <dbReference type="NCBI Taxonomy" id="315576"/>
    <lineage>
        <taxon>Eukaryota</taxon>
        <taxon>Metazoa</taxon>
        <taxon>Ecdysozoa</taxon>
        <taxon>Arthropoda</taxon>
        <taxon>Hexapoda</taxon>
        <taxon>Insecta</taxon>
        <taxon>Pterygota</taxon>
        <taxon>Neoptera</taxon>
        <taxon>Endopterygota</taxon>
        <taxon>Diptera</taxon>
        <taxon>Nematocera</taxon>
        <taxon>Chironomoidea</taxon>
        <taxon>Chironomidae</taxon>
        <taxon>Chironominae</taxon>
        <taxon>Chironomus</taxon>
    </lineage>
</organism>
<evidence type="ECO:0000256" key="1">
    <source>
        <dbReference type="ARBA" id="ARBA00001936"/>
    </source>
</evidence>
<evidence type="ECO:0000256" key="2">
    <source>
        <dbReference type="ARBA" id="ARBA00001946"/>
    </source>
</evidence>
<keyword evidence="7" id="KW-0904">Protein phosphatase</keyword>
<dbReference type="GO" id="GO:0004722">
    <property type="term" value="F:protein serine/threonine phosphatase activity"/>
    <property type="evidence" value="ECO:0007669"/>
    <property type="project" value="UniProtKB-EC"/>
</dbReference>
<accession>A0A9N9WQ62</accession>
<evidence type="ECO:0000313" key="12">
    <source>
        <dbReference type="Proteomes" id="UP001153620"/>
    </source>
</evidence>
<keyword evidence="8" id="KW-0464">Manganese</keyword>
<comment type="cofactor">
    <cofactor evidence="2">
        <name>Mg(2+)</name>
        <dbReference type="ChEBI" id="CHEBI:18420"/>
    </cofactor>
</comment>
<protein>
    <recommendedName>
        <fullName evidence="4">protein-serine/threonine phosphatase</fullName>
        <ecNumber evidence="4">3.1.3.16</ecNumber>
    </recommendedName>
</protein>
<evidence type="ECO:0000313" key="11">
    <source>
        <dbReference type="EMBL" id="CAG9804564.1"/>
    </source>
</evidence>
<name>A0A9N9WQ62_9DIPT</name>
<comment type="cofactor">
    <cofactor evidence="1">
        <name>Mn(2+)</name>
        <dbReference type="ChEBI" id="CHEBI:29035"/>
    </cofactor>
</comment>
<dbReference type="OrthoDB" id="10264738at2759"/>
<comment type="similarity">
    <text evidence="3">Belongs to the PP2C family.</text>
</comment>
<proteinExistence type="inferred from homology"/>
<dbReference type="PANTHER" id="PTHR13832:SF565">
    <property type="entry name" value="AT28366P-RELATED"/>
    <property type="match status" value="1"/>
</dbReference>
<dbReference type="FunFam" id="3.60.40.10:FF:000016">
    <property type="entry name" value="Protein phosphatase 2C"/>
    <property type="match status" value="1"/>
</dbReference>
<evidence type="ECO:0000256" key="7">
    <source>
        <dbReference type="ARBA" id="ARBA00022912"/>
    </source>
</evidence>
<gene>
    <name evidence="11" type="ORF">CHIRRI_LOCUS7447</name>
</gene>
<dbReference type="SUPFAM" id="SSF81606">
    <property type="entry name" value="PP2C-like"/>
    <property type="match status" value="1"/>
</dbReference>
<feature type="compositionally biased region" description="Low complexity" evidence="9">
    <location>
        <begin position="346"/>
        <end position="366"/>
    </location>
</feature>
<dbReference type="CDD" id="cd00143">
    <property type="entry name" value="PP2Cc"/>
    <property type="match status" value="1"/>
</dbReference>
<dbReference type="Pfam" id="PF00481">
    <property type="entry name" value="PP2C"/>
    <property type="match status" value="1"/>
</dbReference>
<evidence type="ECO:0000256" key="4">
    <source>
        <dbReference type="ARBA" id="ARBA00013081"/>
    </source>
</evidence>
<dbReference type="AlphaFoldDB" id="A0A9N9WQ62"/>
<feature type="region of interest" description="Disordered" evidence="9">
    <location>
        <begin position="341"/>
        <end position="368"/>
    </location>
</feature>
<evidence type="ECO:0000259" key="10">
    <source>
        <dbReference type="PROSITE" id="PS51746"/>
    </source>
</evidence>
<keyword evidence="6" id="KW-0378">Hydrolase</keyword>
<evidence type="ECO:0000256" key="8">
    <source>
        <dbReference type="ARBA" id="ARBA00023211"/>
    </source>
</evidence>
<dbReference type="Proteomes" id="UP001153620">
    <property type="component" value="Chromosome 2"/>
</dbReference>
<evidence type="ECO:0000256" key="5">
    <source>
        <dbReference type="ARBA" id="ARBA00022723"/>
    </source>
</evidence>
<reference evidence="11" key="2">
    <citation type="submission" date="2022-10" db="EMBL/GenBank/DDBJ databases">
        <authorList>
            <consortium name="ENA_rothamsted_submissions"/>
            <consortium name="culmorum"/>
            <person name="King R."/>
        </authorList>
    </citation>
    <scope>NUCLEOTIDE SEQUENCE</scope>
</reference>
<keyword evidence="5" id="KW-0479">Metal-binding</keyword>